<evidence type="ECO:0000256" key="9">
    <source>
        <dbReference type="ARBA" id="ARBA00022989"/>
    </source>
</evidence>
<evidence type="ECO:0000256" key="6">
    <source>
        <dbReference type="ARBA" id="ARBA00022692"/>
    </source>
</evidence>
<keyword evidence="19" id="KW-1185">Reference proteome</keyword>
<comment type="subcellular location">
    <subcellularLocation>
        <location evidence="1">Mitochondrion inner membrane</location>
        <topology evidence="1">Multi-pass membrane protein</topology>
    </subcellularLocation>
</comment>
<accession>A0A1R2BF38</accession>
<dbReference type="InterPro" id="IPR039055">
    <property type="entry name" value="MCU_fam"/>
</dbReference>
<dbReference type="PANTHER" id="PTHR13462">
    <property type="entry name" value="CALCIUM UNIPORTER PROTEIN, MITOCHONDRIAL"/>
    <property type="match status" value="1"/>
</dbReference>
<feature type="transmembrane region" description="Helical" evidence="16">
    <location>
        <begin position="222"/>
        <end position="241"/>
    </location>
</feature>
<comment type="similarity">
    <text evidence="2">Belongs to the MCU (TC 1.A.77) family.</text>
</comment>
<evidence type="ECO:0000256" key="15">
    <source>
        <dbReference type="SAM" id="Coils"/>
    </source>
</evidence>
<comment type="catalytic activity">
    <reaction evidence="14">
        <text>Ca(2+)(in) = Ca(2+)(out)</text>
        <dbReference type="Rhea" id="RHEA:29671"/>
        <dbReference type="ChEBI" id="CHEBI:29108"/>
    </reaction>
</comment>
<dbReference type="OrthoDB" id="294580at2759"/>
<evidence type="ECO:0000256" key="12">
    <source>
        <dbReference type="ARBA" id="ARBA00023136"/>
    </source>
</evidence>
<dbReference type="PANTHER" id="PTHR13462:SF10">
    <property type="entry name" value="CALCIUM UNIPORTER PROTEIN, MITOCHONDRIAL"/>
    <property type="match status" value="1"/>
</dbReference>
<evidence type="ECO:0000256" key="16">
    <source>
        <dbReference type="SAM" id="Phobius"/>
    </source>
</evidence>
<feature type="domain" description="Calcium uniporter protein C-terminal" evidence="17">
    <location>
        <begin position="124"/>
        <end position="274"/>
    </location>
</feature>
<keyword evidence="4" id="KW-0109">Calcium transport</keyword>
<evidence type="ECO:0000313" key="19">
    <source>
        <dbReference type="Proteomes" id="UP000187209"/>
    </source>
</evidence>
<evidence type="ECO:0000256" key="1">
    <source>
        <dbReference type="ARBA" id="ARBA00004448"/>
    </source>
</evidence>
<name>A0A1R2BF38_9CILI</name>
<keyword evidence="9 16" id="KW-1133">Transmembrane helix</keyword>
<dbReference type="GO" id="GO:0005262">
    <property type="term" value="F:calcium channel activity"/>
    <property type="evidence" value="ECO:0007669"/>
    <property type="project" value="UniProtKB-KW"/>
</dbReference>
<gene>
    <name evidence="18" type="ORF">SteCoe_25500</name>
</gene>
<keyword evidence="15" id="KW-0175">Coiled coil</keyword>
<evidence type="ECO:0000256" key="3">
    <source>
        <dbReference type="ARBA" id="ARBA00022448"/>
    </source>
</evidence>
<dbReference type="InterPro" id="IPR006769">
    <property type="entry name" value="MCU_C"/>
</dbReference>
<keyword evidence="3" id="KW-0813">Transport</keyword>
<keyword evidence="12 16" id="KW-0472">Membrane</keyword>
<dbReference type="GO" id="GO:0015292">
    <property type="term" value="F:uniporter activity"/>
    <property type="evidence" value="ECO:0007669"/>
    <property type="project" value="TreeGrafter"/>
</dbReference>
<evidence type="ECO:0000256" key="4">
    <source>
        <dbReference type="ARBA" id="ARBA00022568"/>
    </source>
</evidence>
<keyword evidence="5" id="KW-0107">Calcium channel</keyword>
<protein>
    <recommendedName>
        <fullName evidence="17">Calcium uniporter protein C-terminal domain-containing protein</fullName>
    </recommendedName>
</protein>
<dbReference type="Pfam" id="PF04678">
    <property type="entry name" value="MCU"/>
    <property type="match status" value="1"/>
</dbReference>
<evidence type="ECO:0000256" key="8">
    <source>
        <dbReference type="ARBA" id="ARBA00022837"/>
    </source>
</evidence>
<evidence type="ECO:0000256" key="13">
    <source>
        <dbReference type="ARBA" id="ARBA00023303"/>
    </source>
</evidence>
<keyword evidence="7" id="KW-0999">Mitochondrion inner membrane</keyword>
<evidence type="ECO:0000256" key="7">
    <source>
        <dbReference type="ARBA" id="ARBA00022792"/>
    </source>
</evidence>
<keyword evidence="8" id="KW-0106">Calcium</keyword>
<keyword evidence="6 16" id="KW-0812">Transmembrane</keyword>
<dbReference type="GO" id="GO:1990246">
    <property type="term" value="C:uniplex complex"/>
    <property type="evidence" value="ECO:0007669"/>
    <property type="project" value="TreeGrafter"/>
</dbReference>
<organism evidence="18 19">
    <name type="scientific">Stentor coeruleus</name>
    <dbReference type="NCBI Taxonomy" id="5963"/>
    <lineage>
        <taxon>Eukaryota</taxon>
        <taxon>Sar</taxon>
        <taxon>Alveolata</taxon>
        <taxon>Ciliophora</taxon>
        <taxon>Postciliodesmatophora</taxon>
        <taxon>Heterotrichea</taxon>
        <taxon>Heterotrichida</taxon>
        <taxon>Stentoridae</taxon>
        <taxon>Stentor</taxon>
    </lineage>
</organism>
<dbReference type="GO" id="GO:0051560">
    <property type="term" value="P:mitochondrial calcium ion homeostasis"/>
    <property type="evidence" value="ECO:0007669"/>
    <property type="project" value="InterPro"/>
</dbReference>
<feature type="transmembrane region" description="Helical" evidence="16">
    <location>
        <begin position="189"/>
        <end position="210"/>
    </location>
</feature>
<dbReference type="Proteomes" id="UP000187209">
    <property type="component" value="Unassembled WGS sequence"/>
</dbReference>
<evidence type="ECO:0000256" key="2">
    <source>
        <dbReference type="ARBA" id="ARBA00005653"/>
    </source>
</evidence>
<dbReference type="GO" id="GO:0036444">
    <property type="term" value="P:calcium import into the mitochondrion"/>
    <property type="evidence" value="ECO:0007669"/>
    <property type="project" value="TreeGrafter"/>
</dbReference>
<evidence type="ECO:0000256" key="5">
    <source>
        <dbReference type="ARBA" id="ARBA00022673"/>
    </source>
</evidence>
<keyword evidence="11" id="KW-0496">Mitochondrion</keyword>
<evidence type="ECO:0000259" key="17">
    <source>
        <dbReference type="Pfam" id="PF04678"/>
    </source>
</evidence>
<evidence type="ECO:0000256" key="10">
    <source>
        <dbReference type="ARBA" id="ARBA00023065"/>
    </source>
</evidence>
<keyword evidence="13" id="KW-0407">Ion channel</keyword>
<evidence type="ECO:0000256" key="14">
    <source>
        <dbReference type="ARBA" id="ARBA00036634"/>
    </source>
</evidence>
<evidence type="ECO:0000256" key="11">
    <source>
        <dbReference type="ARBA" id="ARBA00023128"/>
    </source>
</evidence>
<reference evidence="18 19" key="1">
    <citation type="submission" date="2016-11" db="EMBL/GenBank/DDBJ databases">
        <title>The macronuclear genome of Stentor coeruleus: a giant cell with tiny introns.</title>
        <authorList>
            <person name="Slabodnick M."/>
            <person name="Ruby J.G."/>
            <person name="Reiff S.B."/>
            <person name="Swart E.C."/>
            <person name="Gosai S."/>
            <person name="Prabakaran S."/>
            <person name="Witkowska E."/>
            <person name="Larue G.E."/>
            <person name="Fisher S."/>
            <person name="Freeman R.M."/>
            <person name="Gunawardena J."/>
            <person name="Chu W."/>
            <person name="Stover N.A."/>
            <person name="Gregory B.D."/>
            <person name="Nowacki M."/>
            <person name="Derisi J."/>
            <person name="Roy S.W."/>
            <person name="Marshall W.F."/>
            <person name="Sood P."/>
        </authorList>
    </citation>
    <scope>NUCLEOTIDE SEQUENCE [LARGE SCALE GENOMIC DNA]</scope>
    <source>
        <strain evidence="18">WM001</strain>
    </source>
</reference>
<keyword evidence="10" id="KW-0406">Ion transport</keyword>
<comment type="caution">
    <text evidence="18">The sequence shown here is derived from an EMBL/GenBank/DDBJ whole genome shotgun (WGS) entry which is preliminary data.</text>
</comment>
<proteinExistence type="inferred from homology"/>
<dbReference type="EMBL" id="MPUH01000694">
    <property type="protein sequence ID" value="OMJ75383.1"/>
    <property type="molecule type" value="Genomic_DNA"/>
</dbReference>
<sequence>MAMHSNKGIKALQIAKDKIILPLTDEKKIEFSLHSFSTLQELTKYLKSQSGTEIFITNLHGTPILPSSKAVNLRSESFIIKIGNNSYRVFPQNTICQFYTQDLFDTLNINSKNRFLIQNYIDNLNNIYKFQKSIDKDILIQELNKRIEKGENDEEDYRKEIFELTKQKETMDDEYQILKKQAETYVTKMLWGGFCILVLQWMYIGIGTYVVYSWDIMEPQSYLIGLSNAILVYVGFSFKILNYRGLGIFKSLSMLKLEKISKARGFNFGRYEELVKKIADLKAKN</sequence>
<feature type="coiled-coil region" evidence="15">
    <location>
        <begin position="140"/>
        <end position="181"/>
    </location>
</feature>
<dbReference type="AlphaFoldDB" id="A0A1R2BF38"/>
<evidence type="ECO:0000313" key="18">
    <source>
        <dbReference type="EMBL" id="OMJ75383.1"/>
    </source>
</evidence>